<keyword evidence="4" id="KW-1185">Reference proteome</keyword>
<evidence type="ECO:0000256" key="2">
    <source>
        <dbReference type="SAM" id="SignalP"/>
    </source>
</evidence>
<comment type="caution">
    <text evidence="3">The sequence shown here is derived from an EMBL/GenBank/DDBJ whole genome shotgun (WGS) entry which is preliminary data.</text>
</comment>
<evidence type="ECO:0000313" key="3">
    <source>
        <dbReference type="EMBL" id="TWJ11747.1"/>
    </source>
</evidence>
<sequence length="133" mass="13131">MRTRLIHAVGAVIAASVIGAGAAGTAFAAEPLPVAPGGPAPSGLDTPWLPLLGDTMRPLSAGDFPAIATTPGEPSGRIESSASPAPGRHRVAPVSSGIRADLIGSRPLGGSTIGGARGDIAPHRGDYRGDRDA</sequence>
<dbReference type="RefSeq" id="WP_147138326.1">
    <property type="nucleotide sequence ID" value="NZ_BAABIJ010000002.1"/>
</dbReference>
<dbReference type="Proteomes" id="UP000321617">
    <property type="component" value="Unassembled WGS sequence"/>
</dbReference>
<feature type="chain" id="PRO_5021753097" evidence="2">
    <location>
        <begin position="29"/>
        <end position="133"/>
    </location>
</feature>
<accession>A0A562V1S6</accession>
<dbReference type="EMBL" id="VLLL01000006">
    <property type="protein sequence ID" value="TWJ11747.1"/>
    <property type="molecule type" value="Genomic_DNA"/>
</dbReference>
<protein>
    <submittedName>
        <fullName evidence="3">Uncharacterized protein</fullName>
    </submittedName>
</protein>
<gene>
    <name evidence="3" type="ORF">LX16_2479</name>
</gene>
<evidence type="ECO:0000256" key="1">
    <source>
        <dbReference type="SAM" id="MobiDB-lite"/>
    </source>
</evidence>
<evidence type="ECO:0000313" key="4">
    <source>
        <dbReference type="Proteomes" id="UP000321617"/>
    </source>
</evidence>
<feature type="region of interest" description="Disordered" evidence="1">
    <location>
        <begin position="60"/>
        <end position="133"/>
    </location>
</feature>
<dbReference type="AlphaFoldDB" id="A0A562V1S6"/>
<dbReference type="OrthoDB" id="10020317at2"/>
<feature type="signal peptide" evidence="2">
    <location>
        <begin position="1"/>
        <end position="28"/>
    </location>
</feature>
<organism evidence="3 4">
    <name type="scientific">Stackebrandtia albiflava</name>
    <dbReference type="NCBI Taxonomy" id="406432"/>
    <lineage>
        <taxon>Bacteria</taxon>
        <taxon>Bacillati</taxon>
        <taxon>Actinomycetota</taxon>
        <taxon>Actinomycetes</taxon>
        <taxon>Glycomycetales</taxon>
        <taxon>Glycomycetaceae</taxon>
        <taxon>Stackebrandtia</taxon>
    </lineage>
</organism>
<reference evidence="3 4" key="1">
    <citation type="journal article" date="2013" name="Stand. Genomic Sci.">
        <title>Genomic Encyclopedia of Type Strains, Phase I: The one thousand microbial genomes (KMG-I) project.</title>
        <authorList>
            <person name="Kyrpides N.C."/>
            <person name="Woyke T."/>
            <person name="Eisen J.A."/>
            <person name="Garrity G."/>
            <person name="Lilburn T.G."/>
            <person name="Beck B.J."/>
            <person name="Whitman W.B."/>
            <person name="Hugenholtz P."/>
            <person name="Klenk H.P."/>
        </authorList>
    </citation>
    <scope>NUCLEOTIDE SEQUENCE [LARGE SCALE GENOMIC DNA]</scope>
    <source>
        <strain evidence="3 4">DSM 45044</strain>
    </source>
</reference>
<proteinExistence type="predicted"/>
<keyword evidence="2" id="KW-0732">Signal</keyword>
<feature type="compositionally biased region" description="Basic and acidic residues" evidence="1">
    <location>
        <begin position="120"/>
        <end position="133"/>
    </location>
</feature>
<name>A0A562V1S6_9ACTN</name>